<dbReference type="Proteomes" id="UP001143349">
    <property type="component" value="Unassembled WGS sequence"/>
</dbReference>
<evidence type="ECO:0000313" key="2">
    <source>
        <dbReference type="Proteomes" id="UP001143349"/>
    </source>
</evidence>
<organism evidence="1 2">
    <name type="scientific">Paracoccus kondratievae</name>
    <dbReference type="NCBI Taxonomy" id="135740"/>
    <lineage>
        <taxon>Bacteria</taxon>
        <taxon>Pseudomonadati</taxon>
        <taxon>Pseudomonadota</taxon>
        <taxon>Alphaproteobacteria</taxon>
        <taxon>Rhodobacterales</taxon>
        <taxon>Paracoccaceae</taxon>
        <taxon>Paracoccus</taxon>
    </lineage>
</organism>
<accession>A0AAD3RUU9</accession>
<keyword evidence="2" id="KW-1185">Reference proteome</keyword>
<name>A0AAD3RUU9_9RHOB</name>
<comment type="caution">
    <text evidence="1">The sequence shown here is derived from an EMBL/GenBank/DDBJ whole genome shotgun (WGS) entry which is preliminary data.</text>
</comment>
<dbReference type="EMBL" id="BSFH01000056">
    <property type="protein sequence ID" value="GLK65176.1"/>
    <property type="molecule type" value="Genomic_DNA"/>
</dbReference>
<dbReference type="RefSeq" id="WP_010400916.1">
    <property type="nucleotide sequence ID" value="NZ_BSFH01000056.1"/>
</dbReference>
<reference evidence="1" key="1">
    <citation type="journal article" date="2014" name="Int. J. Syst. Evol. Microbiol.">
        <title>Complete genome sequence of Corynebacterium casei LMG S-19264T (=DSM 44701T), isolated from a smear-ripened cheese.</title>
        <authorList>
            <consortium name="US DOE Joint Genome Institute (JGI-PGF)"/>
            <person name="Walter F."/>
            <person name="Albersmeier A."/>
            <person name="Kalinowski J."/>
            <person name="Ruckert C."/>
        </authorList>
    </citation>
    <scope>NUCLEOTIDE SEQUENCE</scope>
    <source>
        <strain evidence="1">VKM B-2222</strain>
    </source>
</reference>
<sequence length="72" mass="7739">MNSDSHRSWYEAGFADGQQAVLKVVSELLSTTAEMVPEGETRRIVSSLGAMIALMAPQTAETRDPTGRNTGL</sequence>
<reference evidence="1" key="2">
    <citation type="submission" date="2023-01" db="EMBL/GenBank/DDBJ databases">
        <authorList>
            <person name="Sun Q."/>
            <person name="Evtushenko L."/>
        </authorList>
    </citation>
    <scope>NUCLEOTIDE SEQUENCE</scope>
    <source>
        <strain evidence="1">VKM B-2222</strain>
    </source>
</reference>
<dbReference type="AlphaFoldDB" id="A0AAD3RUU9"/>
<protein>
    <submittedName>
        <fullName evidence="1">Uncharacterized protein</fullName>
    </submittedName>
</protein>
<gene>
    <name evidence="1" type="ORF">GCM10017635_26500</name>
</gene>
<proteinExistence type="predicted"/>
<evidence type="ECO:0000313" key="1">
    <source>
        <dbReference type="EMBL" id="GLK65176.1"/>
    </source>
</evidence>